<feature type="transmembrane region" description="Helical" evidence="7">
    <location>
        <begin position="77"/>
        <end position="97"/>
    </location>
</feature>
<evidence type="ECO:0000259" key="8">
    <source>
        <dbReference type="PROSITE" id="PS50928"/>
    </source>
</evidence>
<dbReference type="PANTHER" id="PTHR43227:SF11">
    <property type="entry name" value="BLL4140 PROTEIN"/>
    <property type="match status" value="1"/>
</dbReference>
<dbReference type="InterPro" id="IPR000515">
    <property type="entry name" value="MetI-like"/>
</dbReference>
<evidence type="ECO:0000256" key="7">
    <source>
        <dbReference type="RuleBase" id="RU363032"/>
    </source>
</evidence>
<evidence type="ECO:0000256" key="2">
    <source>
        <dbReference type="ARBA" id="ARBA00022448"/>
    </source>
</evidence>
<gene>
    <name evidence="9" type="ORF">ACE3NQ_20110</name>
</gene>
<sequence length="293" mass="33149">MSSKRASRWGLQVFFVGPVFLFFLIVMVIPFFLGMFYALTDWNGVASTVNWVGLDNFKTIFTNDPDFWSSFWFTTKFTLVGIVLTNAVGFFLAYFLTKGLKTRNVLRTIFFMPNVIGGLLLGFIFQFIFIKGFNTMFELTGWSFFGLPWLGDAITGFWGIMIVFVWHTAGYLMVVYISSLSNVPTEVIEAAEIDGASRWQMLRSIIVPLIMPAVTICLFLAISWAFKMFDLNLSLTKGGPFKSTESVAMNIYNEAFQNNRYGLGTAKAILFFVIVAVITMLQVRATKNKEVEA</sequence>
<dbReference type="EMBL" id="JBHILM010000024">
    <property type="protein sequence ID" value="MFB5683229.1"/>
    <property type="molecule type" value="Genomic_DNA"/>
</dbReference>
<dbReference type="Proteomes" id="UP001580407">
    <property type="component" value="Unassembled WGS sequence"/>
</dbReference>
<feature type="domain" description="ABC transmembrane type-1" evidence="8">
    <location>
        <begin position="71"/>
        <end position="282"/>
    </location>
</feature>
<keyword evidence="6 7" id="KW-0472">Membrane</keyword>
<name>A0ABV5BEE8_9BACL</name>
<dbReference type="InterPro" id="IPR050809">
    <property type="entry name" value="UgpAE/MalFG_permease"/>
</dbReference>
<reference evidence="9 10" key="1">
    <citation type="submission" date="2024-09" db="EMBL/GenBank/DDBJ databases">
        <authorList>
            <person name="Ruan L."/>
        </authorList>
    </citation>
    <scope>NUCLEOTIDE SEQUENCE [LARGE SCALE GENOMIC DNA]</scope>
    <source>
        <strain evidence="9 10">D33</strain>
    </source>
</reference>
<keyword evidence="3" id="KW-1003">Cell membrane</keyword>
<dbReference type="PANTHER" id="PTHR43227">
    <property type="entry name" value="BLL4140 PROTEIN"/>
    <property type="match status" value="1"/>
</dbReference>
<evidence type="ECO:0000256" key="3">
    <source>
        <dbReference type="ARBA" id="ARBA00022475"/>
    </source>
</evidence>
<evidence type="ECO:0000256" key="4">
    <source>
        <dbReference type="ARBA" id="ARBA00022692"/>
    </source>
</evidence>
<dbReference type="Pfam" id="PF00528">
    <property type="entry name" value="BPD_transp_1"/>
    <property type="match status" value="1"/>
</dbReference>
<dbReference type="RefSeq" id="WP_375526968.1">
    <property type="nucleotide sequence ID" value="NZ_JBHILM010000024.1"/>
</dbReference>
<evidence type="ECO:0000256" key="5">
    <source>
        <dbReference type="ARBA" id="ARBA00022989"/>
    </source>
</evidence>
<keyword evidence="4 7" id="KW-0812">Transmembrane</keyword>
<feature type="transmembrane region" description="Helical" evidence="7">
    <location>
        <begin position="153"/>
        <end position="177"/>
    </location>
</feature>
<proteinExistence type="inferred from homology"/>
<dbReference type="SUPFAM" id="SSF161098">
    <property type="entry name" value="MetI-like"/>
    <property type="match status" value="1"/>
</dbReference>
<comment type="similarity">
    <text evidence="7">Belongs to the binding-protein-dependent transport system permease family.</text>
</comment>
<feature type="transmembrane region" description="Helical" evidence="7">
    <location>
        <begin position="109"/>
        <end position="133"/>
    </location>
</feature>
<feature type="transmembrane region" description="Helical" evidence="7">
    <location>
        <begin position="12"/>
        <end position="39"/>
    </location>
</feature>
<keyword evidence="2 7" id="KW-0813">Transport</keyword>
<protein>
    <submittedName>
        <fullName evidence="9">Carbohydrate ABC transporter permease</fullName>
    </submittedName>
</protein>
<comment type="caution">
    <text evidence="9">The sequence shown here is derived from an EMBL/GenBank/DDBJ whole genome shotgun (WGS) entry which is preliminary data.</text>
</comment>
<comment type="subcellular location">
    <subcellularLocation>
        <location evidence="1 7">Cell membrane</location>
        <topology evidence="1 7">Multi-pass membrane protein</topology>
    </subcellularLocation>
</comment>
<evidence type="ECO:0000313" key="10">
    <source>
        <dbReference type="Proteomes" id="UP001580407"/>
    </source>
</evidence>
<dbReference type="PROSITE" id="PS50928">
    <property type="entry name" value="ABC_TM1"/>
    <property type="match status" value="1"/>
</dbReference>
<evidence type="ECO:0000256" key="1">
    <source>
        <dbReference type="ARBA" id="ARBA00004651"/>
    </source>
</evidence>
<evidence type="ECO:0000313" key="9">
    <source>
        <dbReference type="EMBL" id="MFB5683229.1"/>
    </source>
</evidence>
<dbReference type="Gene3D" id="1.10.3720.10">
    <property type="entry name" value="MetI-like"/>
    <property type="match status" value="1"/>
</dbReference>
<keyword evidence="10" id="KW-1185">Reference proteome</keyword>
<accession>A0ABV5BEE8</accession>
<feature type="transmembrane region" description="Helical" evidence="7">
    <location>
        <begin position="205"/>
        <end position="226"/>
    </location>
</feature>
<dbReference type="InterPro" id="IPR035906">
    <property type="entry name" value="MetI-like_sf"/>
</dbReference>
<dbReference type="CDD" id="cd06261">
    <property type="entry name" value="TM_PBP2"/>
    <property type="match status" value="1"/>
</dbReference>
<keyword evidence="5 7" id="KW-1133">Transmembrane helix</keyword>
<organism evidence="9 10">
    <name type="scientific">Paenibacillus terreus</name>
    <dbReference type="NCBI Taxonomy" id="1387834"/>
    <lineage>
        <taxon>Bacteria</taxon>
        <taxon>Bacillati</taxon>
        <taxon>Bacillota</taxon>
        <taxon>Bacilli</taxon>
        <taxon>Bacillales</taxon>
        <taxon>Paenibacillaceae</taxon>
        <taxon>Paenibacillus</taxon>
    </lineage>
</organism>
<evidence type="ECO:0000256" key="6">
    <source>
        <dbReference type="ARBA" id="ARBA00023136"/>
    </source>
</evidence>
<feature type="transmembrane region" description="Helical" evidence="7">
    <location>
        <begin position="261"/>
        <end position="281"/>
    </location>
</feature>